<evidence type="ECO:0000313" key="3">
    <source>
        <dbReference type="Proteomes" id="UP001197875"/>
    </source>
</evidence>
<dbReference type="Proteomes" id="UP001197875">
    <property type="component" value="Unassembled WGS sequence"/>
</dbReference>
<keyword evidence="3" id="KW-1185">Reference proteome</keyword>
<keyword evidence="1" id="KW-0812">Transmembrane</keyword>
<name>A0AAE3DPM0_9FIRM</name>
<reference evidence="2 3" key="1">
    <citation type="submission" date="2021-10" db="EMBL/GenBank/DDBJ databases">
        <title>Anaerobic single-cell dispensing facilitates the cultivation of human gut bacteria.</title>
        <authorList>
            <person name="Afrizal A."/>
        </authorList>
    </citation>
    <scope>NUCLEOTIDE SEQUENCE [LARGE SCALE GENOMIC DNA]</scope>
    <source>
        <strain evidence="2 3">CLA-AA-H277</strain>
    </source>
</reference>
<comment type="caution">
    <text evidence="2">The sequence shown here is derived from an EMBL/GenBank/DDBJ whole genome shotgun (WGS) entry which is preliminary data.</text>
</comment>
<feature type="transmembrane region" description="Helical" evidence="1">
    <location>
        <begin position="5"/>
        <end position="26"/>
    </location>
</feature>
<sequence>MKKIIIRILTLAAIFVLAVVGFYWYLNQGTTDTTETMAEATFPLVYMKNGDSLLNCLHGYTQEMDVTAMRDTLTPLENDRTLNLRIDPYKKKISDISYEVLNADGSRTLENTKVNKTEEQDGYLNVTLSLQDNLLINTEYALKLKITAGGQVLYYYTRIINEDGLHTESYLDFAMGFYERCLNKNDLESISAYIEPSDEGDNSTFAFSDIHCSMDQLSWGSLSPQAYYKPTPSLKEINDSTATIVMDYMISAKNDNNETELYAVSEYYRMLYTEERIRLLDFERTVNEVFNPENTGVITSSGINLGIAGRDVEYLSDLKNNCVAFVRQGALWEYQTSGNKMMEVFSFPQQSNSDARDTYMQNDIQIVNIDEAGNMYFLVSGYMNRGRHEGESGVAVYYFNATDSSITECLFVEAKQNYELLKRDVEDLNYISTDRNYFYVCVDGSVYGIDFATHQAEVLVSGLKEGCYGSSRTGRYFAWTESTYDASVLTILDLDTRQKQTISCGDSERLRYLGFLDEAAVYGIADTADINTAHAGLEFFPMKKVELVNGSGEVVKEYSVGNYYVTDTVIESKMMTMTRVERQADGSFVDALEDHIVSSSADESGQAGLTTKTTSRKETETYLTVGSALSTSSAPKVIRSRETIQEGTASVKLEASGEREELYYVYAKGKLYDVCTAINTAVKTADENLGVVVDGNLQNIWERGNKVTKLTLDTSTFPDVIRNGSMDVAAIEEGTGRKALDLSGCTLDSVLYYVSEGTPVLAKTPITDQTPQGIVIIAGYDEYNTILMNPGETETFYYGINDSTALFEEAGNVFMTYWDPISD</sequence>
<organism evidence="2 3">
    <name type="scientific">Fusicatenibacter faecihominis</name>
    <dbReference type="NCBI Taxonomy" id="2881276"/>
    <lineage>
        <taxon>Bacteria</taxon>
        <taxon>Bacillati</taxon>
        <taxon>Bacillota</taxon>
        <taxon>Clostridia</taxon>
        <taxon>Lachnospirales</taxon>
        <taxon>Lachnospiraceae</taxon>
        <taxon>Fusicatenibacter</taxon>
    </lineage>
</organism>
<dbReference type="EMBL" id="JAJEPR010000001">
    <property type="protein sequence ID" value="MCC2188237.1"/>
    <property type="molecule type" value="Genomic_DNA"/>
</dbReference>
<dbReference type="AlphaFoldDB" id="A0AAE3DPM0"/>
<gene>
    <name evidence="2" type="ORF">LKD71_00125</name>
</gene>
<dbReference type="SUPFAM" id="SSF75011">
    <property type="entry name" value="3-carboxy-cis,cis-mucoante lactonizing enzyme"/>
    <property type="match status" value="1"/>
</dbReference>
<keyword evidence="1" id="KW-1133">Transmembrane helix</keyword>
<protein>
    <submittedName>
        <fullName evidence="2">Uncharacterized protein</fullName>
    </submittedName>
</protein>
<evidence type="ECO:0000256" key="1">
    <source>
        <dbReference type="SAM" id="Phobius"/>
    </source>
</evidence>
<keyword evidence="1" id="KW-0472">Membrane</keyword>
<dbReference type="RefSeq" id="WP_227613884.1">
    <property type="nucleotide sequence ID" value="NZ_JAJEPR010000001.1"/>
</dbReference>
<accession>A0AAE3DPM0</accession>
<proteinExistence type="predicted"/>
<evidence type="ECO:0000313" key="2">
    <source>
        <dbReference type="EMBL" id="MCC2188237.1"/>
    </source>
</evidence>